<dbReference type="Gene3D" id="3.10.129.10">
    <property type="entry name" value="Hotdog Thioesterase"/>
    <property type="match status" value="1"/>
</dbReference>
<name>A0ABU3B5U1_9GAMM</name>
<organism evidence="4 5">
    <name type="scientific">Spectribacter acetivorans</name>
    <dbReference type="NCBI Taxonomy" id="3075603"/>
    <lineage>
        <taxon>Bacteria</taxon>
        <taxon>Pseudomonadati</taxon>
        <taxon>Pseudomonadota</taxon>
        <taxon>Gammaproteobacteria</taxon>
        <taxon>Salinisphaerales</taxon>
        <taxon>Salinisphaeraceae</taxon>
        <taxon>Spectribacter</taxon>
    </lineage>
</organism>
<dbReference type="SUPFAM" id="SSF54637">
    <property type="entry name" value="Thioesterase/thiol ester dehydrase-isomerase"/>
    <property type="match status" value="1"/>
</dbReference>
<keyword evidence="5" id="KW-1185">Reference proteome</keyword>
<evidence type="ECO:0000256" key="1">
    <source>
        <dbReference type="ARBA" id="ARBA00008324"/>
    </source>
</evidence>
<comment type="caution">
    <text evidence="4">The sequence shown here is derived from an EMBL/GenBank/DDBJ whole genome shotgun (WGS) entry which is preliminary data.</text>
</comment>
<dbReference type="EMBL" id="JAVRHY010000002">
    <property type="protein sequence ID" value="MDT0617420.1"/>
    <property type="molecule type" value="Genomic_DNA"/>
</dbReference>
<evidence type="ECO:0000256" key="2">
    <source>
        <dbReference type="ARBA" id="ARBA00022801"/>
    </source>
</evidence>
<feature type="domain" description="Thioesterase" evidence="3">
    <location>
        <begin position="51"/>
        <end position="129"/>
    </location>
</feature>
<dbReference type="InterPro" id="IPR003736">
    <property type="entry name" value="PAAI_dom"/>
</dbReference>
<dbReference type="Proteomes" id="UP001259982">
    <property type="component" value="Unassembled WGS sequence"/>
</dbReference>
<sequence>MAIWHGSPDLDLLNGYASRDMTGRMGMVYTEIGDDYLRARIPVTDDWRQAYGLWHGGASCVVSESMGSVGTSLCLDSEREYCVGVEINASHMRSATRGHVTAEARPIKLGRNLHVWETRLWNDQDKLMCVSRLTTSIIAGGLPVTG</sequence>
<dbReference type="PANTHER" id="PTHR43240:SF5">
    <property type="entry name" value="1,4-DIHYDROXY-2-NAPHTHOYL-COA THIOESTERASE 1"/>
    <property type="match status" value="1"/>
</dbReference>
<dbReference type="CDD" id="cd03443">
    <property type="entry name" value="PaaI_thioesterase"/>
    <property type="match status" value="1"/>
</dbReference>
<protein>
    <submittedName>
        <fullName evidence="4">Hotdog fold thioesterase</fullName>
    </submittedName>
</protein>
<dbReference type="InterPro" id="IPR006683">
    <property type="entry name" value="Thioestr_dom"/>
</dbReference>
<keyword evidence="2" id="KW-0378">Hydrolase</keyword>
<reference evidence="4 5" key="1">
    <citation type="submission" date="2023-09" db="EMBL/GenBank/DDBJ databases">
        <authorList>
            <person name="Rey-Velasco X."/>
        </authorList>
    </citation>
    <scope>NUCLEOTIDE SEQUENCE [LARGE SCALE GENOMIC DNA]</scope>
    <source>
        <strain evidence="4 5">P385</strain>
    </source>
</reference>
<dbReference type="PANTHER" id="PTHR43240">
    <property type="entry name" value="1,4-DIHYDROXY-2-NAPHTHOYL-COA THIOESTERASE 1"/>
    <property type="match status" value="1"/>
</dbReference>
<dbReference type="Pfam" id="PF03061">
    <property type="entry name" value="4HBT"/>
    <property type="match status" value="1"/>
</dbReference>
<proteinExistence type="inferred from homology"/>
<dbReference type="InterPro" id="IPR029069">
    <property type="entry name" value="HotDog_dom_sf"/>
</dbReference>
<evidence type="ECO:0000259" key="3">
    <source>
        <dbReference type="Pfam" id="PF03061"/>
    </source>
</evidence>
<dbReference type="NCBIfam" id="TIGR00369">
    <property type="entry name" value="unchar_dom_1"/>
    <property type="match status" value="1"/>
</dbReference>
<evidence type="ECO:0000313" key="5">
    <source>
        <dbReference type="Proteomes" id="UP001259982"/>
    </source>
</evidence>
<accession>A0ABU3B5U1</accession>
<dbReference type="RefSeq" id="WP_311657185.1">
    <property type="nucleotide sequence ID" value="NZ_JAVRHY010000002.1"/>
</dbReference>
<comment type="similarity">
    <text evidence="1">Belongs to the thioesterase PaaI family.</text>
</comment>
<gene>
    <name evidence="4" type="ORF">RM531_02955</name>
</gene>
<evidence type="ECO:0000313" key="4">
    <source>
        <dbReference type="EMBL" id="MDT0617420.1"/>
    </source>
</evidence>